<keyword evidence="3" id="KW-1185">Reference proteome</keyword>
<dbReference type="Proteomes" id="UP001107558">
    <property type="component" value="Chromosome 1"/>
</dbReference>
<keyword evidence="1" id="KW-0472">Membrane</keyword>
<gene>
    <name evidence="2" type="ORF">PVAND_013759</name>
</gene>
<protein>
    <submittedName>
        <fullName evidence="2">Uncharacterized protein</fullName>
    </submittedName>
</protein>
<keyword evidence="1" id="KW-0812">Transmembrane</keyword>
<evidence type="ECO:0000313" key="2">
    <source>
        <dbReference type="EMBL" id="KAG5684531.1"/>
    </source>
</evidence>
<accession>A0A9J6CSJ3</accession>
<organism evidence="2 3">
    <name type="scientific">Polypedilum vanderplanki</name>
    <name type="common">Sleeping chironomid midge</name>
    <dbReference type="NCBI Taxonomy" id="319348"/>
    <lineage>
        <taxon>Eukaryota</taxon>
        <taxon>Metazoa</taxon>
        <taxon>Ecdysozoa</taxon>
        <taxon>Arthropoda</taxon>
        <taxon>Hexapoda</taxon>
        <taxon>Insecta</taxon>
        <taxon>Pterygota</taxon>
        <taxon>Neoptera</taxon>
        <taxon>Endopterygota</taxon>
        <taxon>Diptera</taxon>
        <taxon>Nematocera</taxon>
        <taxon>Chironomoidea</taxon>
        <taxon>Chironomidae</taxon>
        <taxon>Chironominae</taxon>
        <taxon>Polypedilum</taxon>
        <taxon>Polypedilum</taxon>
    </lineage>
</organism>
<reference evidence="2" key="1">
    <citation type="submission" date="2021-03" db="EMBL/GenBank/DDBJ databases">
        <title>Chromosome level genome of the anhydrobiotic midge Polypedilum vanderplanki.</title>
        <authorList>
            <person name="Yoshida Y."/>
            <person name="Kikawada T."/>
            <person name="Gusev O."/>
        </authorList>
    </citation>
    <scope>NUCLEOTIDE SEQUENCE</scope>
    <source>
        <strain evidence="2">NIAS01</strain>
        <tissue evidence="2">Whole body or cell culture</tissue>
    </source>
</reference>
<evidence type="ECO:0000313" key="3">
    <source>
        <dbReference type="Proteomes" id="UP001107558"/>
    </source>
</evidence>
<proteinExistence type="predicted"/>
<dbReference type="AlphaFoldDB" id="A0A9J6CSJ3"/>
<evidence type="ECO:0000256" key="1">
    <source>
        <dbReference type="SAM" id="Phobius"/>
    </source>
</evidence>
<name>A0A9J6CSJ3_POLVA</name>
<sequence>MASQVGKTTLKGLLMRGWNEIPEVLASGALGLFGIGLATVGVYRYYKNDGDNRRYKMSYVVYRPEDPRAARVHKD</sequence>
<dbReference type="EMBL" id="JADBJN010000001">
    <property type="protein sequence ID" value="KAG5684531.1"/>
    <property type="molecule type" value="Genomic_DNA"/>
</dbReference>
<keyword evidence="1" id="KW-1133">Transmembrane helix</keyword>
<comment type="caution">
    <text evidence="2">The sequence shown here is derived from an EMBL/GenBank/DDBJ whole genome shotgun (WGS) entry which is preliminary data.</text>
</comment>
<feature type="transmembrane region" description="Helical" evidence="1">
    <location>
        <begin position="24"/>
        <end position="46"/>
    </location>
</feature>
<dbReference type="OrthoDB" id="6600151at2759"/>